<dbReference type="Proteomes" id="UP000244896">
    <property type="component" value="Chromosome"/>
</dbReference>
<dbReference type="SUPFAM" id="SSF51905">
    <property type="entry name" value="FAD/NAD(P)-binding domain"/>
    <property type="match status" value="1"/>
</dbReference>
<dbReference type="EMBL" id="CP023004">
    <property type="protein sequence ID" value="AWI09397.1"/>
    <property type="molecule type" value="Genomic_DNA"/>
</dbReference>
<evidence type="ECO:0000256" key="5">
    <source>
        <dbReference type="ARBA" id="ARBA00023014"/>
    </source>
</evidence>
<organism evidence="7 8">
    <name type="scientific">Ereboglobus luteus</name>
    <dbReference type="NCBI Taxonomy" id="1796921"/>
    <lineage>
        <taxon>Bacteria</taxon>
        <taxon>Pseudomonadati</taxon>
        <taxon>Verrucomicrobiota</taxon>
        <taxon>Opitutia</taxon>
        <taxon>Opitutales</taxon>
        <taxon>Opitutaceae</taxon>
        <taxon>Ereboglobus</taxon>
    </lineage>
</organism>
<evidence type="ECO:0000256" key="2">
    <source>
        <dbReference type="ARBA" id="ARBA00022723"/>
    </source>
</evidence>
<dbReference type="PANTHER" id="PTHR43498:SF1">
    <property type="entry name" value="COB--COM HETERODISULFIDE REDUCTASE IRON-SULFUR SUBUNIT A"/>
    <property type="match status" value="1"/>
</dbReference>
<dbReference type="InterPro" id="IPR036188">
    <property type="entry name" value="FAD/NAD-bd_sf"/>
</dbReference>
<evidence type="ECO:0000256" key="6">
    <source>
        <dbReference type="SAM" id="MobiDB-lite"/>
    </source>
</evidence>
<dbReference type="InterPro" id="IPR006311">
    <property type="entry name" value="TAT_signal"/>
</dbReference>
<dbReference type="KEGG" id="elut:CKA38_09190"/>
<accession>A0A2U8E3E2</accession>
<name>A0A2U8E3E2_9BACT</name>
<feature type="region of interest" description="Disordered" evidence="6">
    <location>
        <begin position="1"/>
        <end position="23"/>
    </location>
</feature>
<dbReference type="RefSeq" id="WP_108825206.1">
    <property type="nucleotide sequence ID" value="NZ_CP023004.1"/>
</dbReference>
<dbReference type="Gene3D" id="3.50.50.60">
    <property type="entry name" value="FAD/NAD(P)-binding domain"/>
    <property type="match status" value="1"/>
</dbReference>
<dbReference type="InterPro" id="IPR039650">
    <property type="entry name" value="HdrA-like"/>
</dbReference>
<gene>
    <name evidence="7" type="ORF">CKA38_09190</name>
</gene>
<proteinExistence type="predicted"/>
<keyword evidence="1" id="KW-0004">4Fe-4S</keyword>
<dbReference type="Pfam" id="PF12831">
    <property type="entry name" value="FAD_oxidored"/>
    <property type="match status" value="1"/>
</dbReference>
<dbReference type="PANTHER" id="PTHR43498">
    <property type="entry name" value="FERREDOXIN:COB-COM HETERODISULFIDE REDUCTASE SUBUNIT A"/>
    <property type="match status" value="1"/>
</dbReference>
<evidence type="ECO:0000256" key="4">
    <source>
        <dbReference type="ARBA" id="ARBA00023004"/>
    </source>
</evidence>
<keyword evidence="8" id="KW-1185">Reference proteome</keyword>
<sequence>MKPKPRKTKPTNTPPANDDTHSRRAFLSGCAKGIGGVAVAGLAAPSLLATPAEASRQAAAPVVGEYDVVVCGGGPAGFIAAVAAARGGARTALVERYGFLGGMATAGLVSPISVFNLNGRRVIGGTPWEFIEKLSAIGGAGVDLPRGNVTFCPEKYKLVAQRMVIDAGVTLYLHSYLTDCRQNGRALSHVVIENKNGAQTLAAKYFIDCTGDADLALRAGVPMQPAPENLQPASLIFMLGNVDTDAIPPNRLRHGLPGSQDTDFRAILQKLSKTQKIPLFGGPWYNSTLAKGVVVVNITRTAANMADNREATEAECLLREDVHTFVDLLRKHAPAFRDATLLTTATQTGIRETRRILGAHTLTGDEYLAATKFPDTIARGCHPVDIHSSNSARQRAEYLKQPGNVPYRCLHSPGFPNLLVAGRPFSGDEVASASVRVQASAMCLGQAAGAAAALCLADNRDVSQVNIGRLRETLIQSGAILD</sequence>
<dbReference type="GO" id="GO:0016491">
    <property type="term" value="F:oxidoreductase activity"/>
    <property type="evidence" value="ECO:0007669"/>
    <property type="project" value="UniProtKB-KW"/>
</dbReference>
<keyword evidence="2" id="KW-0479">Metal-binding</keyword>
<keyword evidence="3" id="KW-0560">Oxidoreductase</keyword>
<evidence type="ECO:0000313" key="7">
    <source>
        <dbReference type="EMBL" id="AWI09397.1"/>
    </source>
</evidence>
<dbReference type="OrthoDB" id="177652at2"/>
<keyword evidence="5" id="KW-0411">Iron-sulfur</keyword>
<protein>
    <submittedName>
        <fullName evidence="7">FAD-dependent oxidoreductase</fullName>
    </submittedName>
</protein>
<dbReference type="PROSITE" id="PS51318">
    <property type="entry name" value="TAT"/>
    <property type="match status" value="1"/>
</dbReference>
<evidence type="ECO:0000313" key="8">
    <source>
        <dbReference type="Proteomes" id="UP000244896"/>
    </source>
</evidence>
<dbReference type="GO" id="GO:0046872">
    <property type="term" value="F:metal ion binding"/>
    <property type="evidence" value="ECO:0007669"/>
    <property type="project" value="UniProtKB-KW"/>
</dbReference>
<keyword evidence="4" id="KW-0408">Iron</keyword>
<reference evidence="7 8" key="1">
    <citation type="journal article" date="2018" name="Syst. Appl. Microbiol.">
        <title>Ereboglobus luteus gen. nov. sp. nov. from cockroach guts, and new insights into the oxygen relationship of the genera Opitutus and Didymococcus (Verrucomicrobia: Opitutaceae).</title>
        <authorList>
            <person name="Tegtmeier D."/>
            <person name="Belitz A."/>
            <person name="Radek R."/>
            <person name="Heimerl T."/>
            <person name="Brune A."/>
        </authorList>
    </citation>
    <scope>NUCLEOTIDE SEQUENCE [LARGE SCALE GENOMIC DNA]</scope>
    <source>
        <strain evidence="7 8">Ho45</strain>
    </source>
</reference>
<dbReference type="GO" id="GO:0051539">
    <property type="term" value="F:4 iron, 4 sulfur cluster binding"/>
    <property type="evidence" value="ECO:0007669"/>
    <property type="project" value="UniProtKB-KW"/>
</dbReference>
<dbReference type="AlphaFoldDB" id="A0A2U8E3E2"/>
<evidence type="ECO:0000256" key="1">
    <source>
        <dbReference type="ARBA" id="ARBA00022485"/>
    </source>
</evidence>
<evidence type="ECO:0000256" key="3">
    <source>
        <dbReference type="ARBA" id="ARBA00023002"/>
    </source>
</evidence>